<keyword evidence="3" id="KW-1185">Reference proteome</keyword>
<evidence type="ECO:0000313" key="2">
    <source>
        <dbReference type="EMBL" id="GBO04640.1"/>
    </source>
</evidence>
<dbReference type="Pfam" id="PF00650">
    <property type="entry name" value="CRAL_TRIO"/>
    <property type="match status" value="1"/>
</dbReference>
<dbReference type="PANTHER" id="PTHR10174">
    <property type="entry name" value="ALPHA-TOCOPHEROL TRANSFER PROTEIN-RELATED"/>
    <property type="match status" value="1"/>
</dbReference>
<dbReference type="SUPFAM" id="SSF52087">
    <property type="entry name" value="CRAL/TRIO domain"/>
    <property type="match status" value="1"/>
</dbReference>
<sequence>METKQQNGSDATSGMYHSEKTEQAKISIVLQKCIPGRYKEIHWINGSALLTLLWSMAKHVLPKKMKERMIFHSKPEDLLNFFPPDMLPTQWGGTLTDYHDENIMQKFNKEHGRYPMGGPPNYF</sequence>
<organism evidence="2 3">
    <name type="scientific">Araneus ventricosus</name>
    <name type="common">Orbweaver spider</name>
    <name type="synonym">Epeira ventricosa</name>
    <dbReference type="NCBI Taxonomy" id="182803"/>
    <lineage>
        <taxon>Eukaryota</taxon>
        <taxon>Metazoa</taxon>
        <taxon>Ecdysozoa</taxon>
        <taxon>Arthropoda</taxon>
        <taxon>Chelicerata</taxon>
        <taxon>Arachnida</taxon>
        <taxon>Araneae</taxon>
        <taxon>Araneomorphae</taxon>
        <taxon>Entelegynae</taxon>
        <taxon>Araneoidea</taxon>
        <taxon>Araneidae</taxon>
        <taxon>Araneus</taxon>
    </lineage>
</organism>
<protein>
    <recommendedName>
        <fullName evidence="1">CRAL-TRIO domain-containing protein</fullName>
    </recommendedName>
</protein>
<evidence type="ECO:0000313" key="3">
    <source>
        <dbReference type="Proteomes" id="UP000499080"/>
    </source>
</evidence>
<dbReference type="EMBL" id="BGPR01031505">
    <property type="protein sequence ID" value="GBO04640.1"/>
    <property type="molecule type" value="Genomic_DNA"/>
</dbReference>
<dbReference type="PANTHER" id="PTHR10174:SF208">
    <property type="entry name" value="CRAL-TRIO DOMAIN-CONTAINING PROTEIN DDB_G0278031"/>
    <property type="match status" value="1"/>
</dbReference>
<dbReference type="PRINTS" id="PR00180">
    <property type="entry name" value="CRETINALDHBP"/>
</dbReference>
<gene>
    <name evidence="2" type="ORF">AVEN_109958_1</name>
</gene>
<dbReference type="PROSITE" id="PS50191">
    <property type="entry name" value="CRAL_TRIO"/>
    <property type="match status" value="1"/>
</dbReference>
<proteinExistence type="predicted"/>
<accession>A0A4Y2TYZ2</accession>
<comment type="caution">
    <text evidence="2">The sequence shown here is derived from an EMBL/GenBank/DDBJ whole genome shotgun (WGS) entry which is preliminary data.</text>
</comment>
<dbReference type="OrthoDB" id="6424191at2759"/>
<dbReference type="CDD" id="cd00170">
    <property type="entry name" value="SEC14"/>
    <property type="match status" value="1"/>
</dbReference>
<evidence type="ECO:0000259" key="1">
    <source>
        <dbReference type="PROSITE" id="PS50191"/>
    </source>
</evidence>
<dbReference type="Proteomes" id="UP000499080">
    <property type="component" value="Unassembled WGS sequence"/>
</dbReference>
<reference evidence="2 3" key="1">
    <citation type="journal article" date="2019" name="Sci. Rep.">
        <title>Orb-weaving spider Araneus ventricosus genome elucidates the spidroin gene catalogue.</title>
        <authorList>
            <person name="Kono N."/>
            <person name="Nakamura H."/>
            <person name="Ohtoshi R."/>
            <person name="Moran D.A.P."/>
            <person name="Shinohara A."/>
            <person name="Yoshida Y."/>
            <person name="Fujiwara M."/>
            <person name="Mori M."/>
            <person name="Tomita M."/>
            <person name="Arakawa K."/>
        </authorList>
    </citation>
    <scope>NUCLEOTIDE SEQUENCE [LARGE SCALE GENOMIC DNA]</scope>
</reference>
<dbReference type="GO" id="GO:0016020">
    <property type="term" value="C:membrane"/>
    <property type="evidence" value="ECO:0007669"/>
    <property type="project" value="TreeGrafter"/>
</dbReference>
<name>A0A4Y2TYZ2_ARAVE</name>
<dbReference type="Gene3D" id="3.40.525.10">
    <property type="entry name" value="CRAL-TRIO lipid binding domain"/>
    <property type="match status" value="1"/>
</dbReference>
<dbReference type="AlphaFoldDB" id="A0A4Y2TYZ2"/>
<feature type="domain" description="CRAL-TRIO" evidence="1">
    <location>
        <begin position="1"/>
        <end position="99"/>
    </location>
</feature>
<dbReference type="GO" id="GO:1902936">
    <property type="term" value="F:phosphatidylinositol bisphosphate binding"/>
    <property type="evidence" value="ECO:0007669"/>
    <property type="project" value="TreeGrafter"/>
</dbReference>
<dbReference type="InterPro" id="IPR001251">
    <property type="entry name" value="CRAL-TRIO_dom"/>
</dbReference>
<dbReference type="InterPro" id="IPR036865">
    <property type="entry name" value="CRAL-TRIO_dom_sf"/>
</dbReference>